<dbReference type="GO" id="GO:0004672">
    <property type="term" value="F:protein kinase activity"/>
    <property type="evidence" value="ECO:0007669"/>
    <property type="project" value="InterPro"/>
</dbReference>
<dbReference type="Pfam" id="PF12894">
    <property type="entry name" value="ANAPC4_WD40"/>
    <property type="match status" value="1"/>
</dbReference>
<dbReference type="AlphaFoldDB" id="A0A5D0N0R3"/>
<evidence type="ECO:0000259" key="5">
    <source>
        <dbReference type="PROSITE" id="PS50011"/>
    </source>
</evidence>
<dbReference type="InterPro" id="IPR020472">
    <property type="entry name" value="WD40_PAC1"/>
</dbReference>
<dbReference type="SMART" id="SM00028">
    <property type="entry name" value="TPR"/>
    <property type="match status" value="2"/>
</dbReference>
<keyword evidence="2" id="KW-0677">Repeat</keyword>
<dbReference type="InterPro" id="IPR015943">
    <property type="entry name" value="WD40/YVTN_repeat-like_dom_sf"/>
</dbReference>
<dbReference type="GO" id="GO:0005524">
    <property type="term" value="F:ATP binding"/>
    <property type="evidence" value="ECO:0007669"/>
    <property type="project" value="InterPro"/>
</dbReference>
<dbReference type="PROSITE" id="PS50294">
    <property type="entry name" value="WD_REPEATS_REGION"/>
    <property type="match status" value="5"/>
</dbReference>
<accession>A0A5D0N0R3</accession>
<dbReference type="InterPro" id="IPR001680">
    <property type="entry name" value="WD40_rpt"/>
</dbReference>
<dbReference type="InterPro" id="IPR000719">
    <property type="entry name" value="Prot_kinase_dom"/>
</dbReference>
<dbReference type="InterPro" id="IPR024977">
    <property type="entry name" value="Apc4-like_WD40_dom"/>
</dbReference>
<dbReference type="Gene3D" id="2.130.10.10">
    <property type="entry name" value="YVTN repeat-like/Quinoprotein amine dehydrogenase"/>
    <property type="match status" value="4"/>
</dbReference>
<dbReference type="EMBL" id="VSFG01000017">
    <property type="protein sequence ID" value="TYB37979.1"/>
    <property type="molecule type" value="Genomic_DNA"/>
</dbReference>
<organism evidence="6 7">
    <name type="scientific">Actinomadura chibensis</name>
    <dbReference type="NCBI Taxonomy" id="392828"/>
    <lineage>
        <taxon>Bacteria</taxon>
        <taxon>Bacillati</taxon>
        <taxon>Actinomycetota</taxon>
        <taxon>Actinomycetes</taxon>
        <taxon>Streptosporangiales</taxon>
        <taxon>Thermomonosporaceae</taxon>
        <taxon>Actinomadura</taxon>
    </lineage>
</organism>
<dbReference type="PROSITE" id="PS50011">
    <property type="entry name" value="PROTEIN_KINASE_DOM"/>
    <property type="match status" value="1"/>
</dbReference>
<protein>
    <submittedName>
        <fullName evidence="6">Protein kinase</fullName>
    </submittedName>
</protein>
<dbReference type="RefSeq" id="WP_067890427.1">
    <property type="nucleotide sequence ID" value="NZ_VSFG01000017.1"/>
</dbReference>
<dbReference type="Pfam" id="PF00400">
    <property type="entry name" value="WD40"/>
    <property type="match status" value="6"/>
</dbReference>
<keyword evidence="4" id="KW-0802">TPR repeat</keyword>
<dbReference type="PROSITE" id="PS50005">
    <property type="entry name" value="TPR"/>
    <property type="match status" value="1"/>
</dbReference>
<keyword evidence="6" id="KW-0418">Kinase</keyword>
<evidence type="ECO:0000256" key="2">
    <source>
        <dbReference type="ARBA" id="ARBA00022737"/>
    </source>
</evidence>
<keyword evidence="1 3" id="KW-0853">WD repeat</keyword>
<feature type="repeat" description="WD" evidence="3">
    <location>
        <begin position="519"/>
        <end position="541"/>
    </location>
</feature>
<dbReference type="PRINTS" id="PR00320">
    <property type="entry name" value="GPROTEINBRPT"/>
</dbReference>
<sequence length="1166" mass="123734">MIDASASRTWRRGDVVLDLYDVLDVIATGGMGLVYRVRHRGWDAELAMKVPRPELVGTEWGVREFAAEAETWVGLGPHPNTVECAYVRRLGPVPGVFAEWVDGGSLADAVRAGRLREPDERRTVARFLDVAIQFAWGLEHAHGAGLVHQDVKPANVMLAADGTVKVTDFGLAKARIRAGEGGEPRPDPDPLVSFAGLTPAYCSPEQARAAAGEDVALTRATDVWSWALSVLSMFTGGAPTASGETAREAFEDFLSRATRDELPVPPPGLVDLLRACFRPDPAARPGGMGEIADALVTVYAEAAREPYPRDRPARATLLADGLSNQALSMLDLGHPERAEELWERALAADPHNPHAVYNRGLHRWRAARTTDAQLVAELRRVRATHPDVWACDHLLGLVLLERGDPAEAVPLLRSAARRAPDAPEPAAALERAGRMDVPPPPLVLAGHANAVRAVALAPGGAFAVSGSADTASPPEPGTEGGAVRVWDLATGRCLHTLVPAHSAGLDGGVRAVAASERHVASGGADRVMLVWDVRDGRLLHRADDHASRVDALAFTPDGSLLVSATEGGAVRVWDVATGRCVRTLQREQDLPSRIGGAVAVTGDGRHVVRWEPTTMRLRAWDLETGALVRSTPLPRARVAFGADGRAALAAVEAELRVWDAVAGRVLRTAEVAAARDTRFAVSGDGAWALATGPDGPQLWDLREGRCVRTLPGEGSVSGTAVLSADARLALTASGGPEVRAWRLAHAGPPSPWSHARPRAAADLTRDAGAVDLALARARGLAGAGRWARAAAELRAARNVPGHARNPDLLDLWRRTGRHGRRTAPAAAWQARELPGPDGMSVRGCDLAPGGDLLAVTFGGWPIVRLVDVASGGVRHTLRVGGVSVECAAFTPDGRRLLTGASDEKVRVWDVETGECVRVLAGHRAEVRTIAVSPDGLLAASGDQRGAVRVWDLRKGRCRHVLKGHGGFVLSVRFGPGGRTLLVGDFQRVATLWDLDRKRRHVLPGRPPAAPSADGRRVVTCGHTVGTLWTADGATGEADGYVPGPSEELSAIEVSRDGGLATTLGPRGALRVWDLPGGRLLHALSGSSACLARCADDDRFALTGEDDGTLRLWDVPSGRRLLTVDAHTAPVERVRLSADATVAVSQARDGTMRAWDIDWDYEFAEGA</sequence>
<evidence type="ECO:0000256" key="3">
    <source>
        <dbReference type="PROSITE-ProRule" id="PRU00221"/>
    </source>
</evidence>
<dbReference type="PROSITE" id="PS00108">
    <property type="entry name" value="PROTEIN_KINASE_ST"/>
    <property type="match status" value="1"/>
</dbReference>
<dbReference type="STRING" id="1220554.GCA_001552135_02787"/>
<dbReference type="Proteomes" id="UP000323380">
    <property type="component" value="Unassembled WGS sequence"/>
</dbReference>
<dbReference type="CDD" id="cd00200">
    <property type="entry name" value="WD40"/>
    <property type="match status" value="1"/>
</dbReference>
<dbReference type="SUPFAM" id="SSF56112">
    <property type="entry name" value="Protein kinase-like (PK-like)"/>
    <property type="match status" value="1"/>
</dbReference>
<reference evidence="6 7" key="1">
    <citation type="submission" date="2019-08" db="EMBL/GenBank/DDBJ databases">
        <title>Actinomadura sp. nov. CYP1-5 isolated from mountain soil.</title>
        <authorList>
            <person name="Songsumanus A."/>
            <person name="Kuncharoen N."/>
            <person name="Kudo T."/>
            <person name="Yuki M."/>
            <person name="Igarashi Y."/>
            <person name="Tanasupawat S."/>
        </authorList>
    </citation>
    <scope>NUCLEOTIDE SEQUENCE [LARGE SCALE GENOMIC DNA]</scope>
    <source>
        <strain evidence="6 7">JCM 14158</strain>
    </source>
</reference>
<feature type="repeat" description="WD" evidence="3">
    <location>
        <begin position="1123"/>
        <end position="1157"/>
    </location>
</feature>
<comment type="caution">
    <text evidence="6">The sequence shown here is derived from an EMBL/GenBank/DDBJ whole genome shotgun (WGS) entry which is preliminary data.</text>
</comment>
<feature type="repeat" description="WD" evidence="3">
    <location>
        <begin position="884"/>
        <end position="918"/>
    </location>
</feature>
<dbReference type="PROSITE" id="PS50082">
    <property type="entry name" value="WD_REPEATS_2"/>
    <property type="match status" value="7"/>
</dbReference>
<gene>
    <name evidence="6" type="ORF">FXF69_41620</name>
</gene>
<name>A0A5D0N0R3_9ACTN</name>
<dbReference type="PANTHER" id="PTHR44019">
    <property type="entry name" value="WD REPEAT-CONTAINING PROTEIN 55"/>
    <property type="match status" value="1"/>
</dbReference>
<feature type="repeat" description="WD" evidence="3">
    <location>
        <begin position="542"/>
        <end position="583"/>
    </location>
</feature>
<proteinExistence type="predicted"/>
<dbReference type="InterPro" id="IPR011009">
    <property type="entry name" value="Kinase-like_dom_sf"/>
</dbReference>
<dbReference type="Pfam" id="PF00069">
    <property type="entry name" value="Pkinase"/>
    <property type="match status" value="1"/>
</dbReference>
<dbReference type="InterPro" id="IPR019775">
    <property type="entry name" value="WD40_repeat_CS"/>
</dbReference>
<dbReference type="SUPFAM" id="SSF50978">
    <property type="entry name" value="WD40 repeat-like"/>
    <property type="match status" value="2"/>
</dbReference>
<dbReference type="InterPro" id="IPR036322">
    <property type="entry name" value="WD40_repeat_dom_sf"/>
</dbReference>
<feature type="repeat" description="WD" evidence="3">
    <location>
        <begin position="919"/>
        <end position="960"/>
    </location>
</feature>
<dbReference type="InterPro" id="IPR050505">
    <property type="entry name" value="WDR55/POC1"/>
</dbReference>
<evidence type="ECO:0000313" key="6">
    <source>
        <dbReference type="EMBL" id="TYB37979.1"/>
    </source>
</evidence>
<feature type="repeat" description="WD" evidence="3">
    <location>
        <begin position="961"/>
        <end position="1002"/>
    </location>
</feature>
<evidence type="ECO:0000313" key="7">
    <source>
        <dbReference type="Proteomes" id="UP000323380"/>
    </source>
</evidence>
<feature type="repeat" description="TPR" evidence="4">
    <location>
        <begin position="319"/>
        <end position="352"/>
    </location>
</feature>
<dbReference type="PANTHER" id="PTHR44019:SF8">
    <property type="entry name" value="POC1 CENTRIOLAR PROTEIN HOMOLOG"/>
    <property type="match status" value="1"/>
</dbReference>
<dbReference type="Gene3D" id="1.25.40.10">
    <property type="entry name" value="Tetratricopeptide repeat domain"/>
    <property type="match status" value="1"/>
</dbReference>
<dbReference type="InterPro" id="IPR008271">
    <property type="entry name" value="Ser/Thr_kinase_AS"/>
</dbReference>
<evidence type="ECO:0000256" key="4">
    <source>
        <dbReference type="PROSITE-ProRule" id="PRU00339"/>
    </source>
</evidence>
<dbReference type="SMART" id="SM00320">
    <property type="entry name" value="WD40"/>
    <property type="match status" value="10"/>
</dbReference>
<dbReference type="SUPFAM" id="SSF48452">
    <property type="entry name" value="TPR-like"/>
    <property type="match status" value="1"/>
</dbReference>
<dbReference type="SMART" id="SM00220">
    <property type="entry name" value="S_TKc"/>
    <property type="match status" value="1"/>
</dbReference>
<dbReference type="InterPro" id="IPR019734">
    <property type="entry name" value="TPR_rpt"/>
</dbReference>
<feature type="repeat" description="WD" evidence="3">
    <location>
        <begin position="1096"/>
        <end position="1122"/>
    </location>
</feature>
<keyword evidence="7" id="KW-1185">Reference proteome</keyword>
<dbReference type="InterPro" id="IPR011990">
    <property type="entry name" value="TPR-like_helical_dom_sf"/>
</dbReference>
<dbReference type="PROSITE" id="PS00678">
    <property type="entry name" value="WD_REPEATS_1"/>
    <property type="match status" value="2"/>
</dbReference>
<dbReference type="Pfam" id="PF13432">
    <property type="entry name" value="TPR_16"/>
    <property type="match status" value="2"/>
</dbReference>
<keyword evidence="6" id="KW-0808">Transferase</keyword>
<evidence type="ECO:0000256" key="1">
    <source>
        <dbReference type="ARBA" id="ARBA00022574"/>
    </source>
</evidence>
<dbReference type="CDD" id="cd14014">
    <property type="entry name" value="STKc_PknB_like"/>
    <property type="match status" value="1"/>
</dbReference>
<dbReference type="Gene3D" id="1.10.510.10">
    <property type="entry name" value="Transferase(Phosphotransferase) domain 1"/>
    <property type="match status" value="1"/>
</dbReference>
<feature type="domain" description="Protein kinase" evidence="5">
    <location>
        <begin position="20"/>
        <end position="296"/>
    </location>
</feature>